<dbReference type="InterPro" id="IPR014284">
    <property type="entry name" value="RNA_pol_sigma-70_dom"/>
</dbReference>
<dbReference type="EMBL" id="CVRR01000009">
    <property type="protein sequence ID" value="CRL35650.1"/>
    <property type="molecule type" value="Genomic_DNA"/>
</dbReference>
<dbReference type="Pfam" id="PF08281">
    <property type="entry name" value="Sigma70_r4_2"/>
    <property type="match status" value="1"/>
</dbReference>
<evidence type="ECO:0000313" key="8">
    <source>
        <dbReference type="EMBL" id="CRL35650.1"/>
    </source>
</evidence>
<comment type="similarity">
    <text evidence="1">Belongs to the sigma-70 factor family. ECF subfamily.</text>
</comment>
<gene>
    <name evidence="8" type="ORF">M72_24321</name>
</gene>
<evidence type="ECO:0000256" key="1">
    <source>
        <dbReference type="ARBA" id="ARBA00010641"/>
    </source>
</evidence>
<proteinExistence type="inferred from homology"/>
<feature type="domain" description="RNA polymerase sigma factor 70 region 4 type 2" evidence="7">
    <location>
        <begin position="110"/>
        <end position="161"/>
    </location>
</feature>
<keyword evidence="2" id="KW-0805">Transcription regulation</keyword>
<evidence type="ECO:0000256" key="5">
    <source>
        <dbReference type="ARBA" id="ARBA00023163"/>
    </source>
</evidence>
<dbReference type="InterPro" id="IPR013325">
    <property type="entry name" value="RNA_pol_sigma_r2"/>
</dbReference>
<dbReference type="GO" id="GO:0016987">
    <property type="term" value="F:sigma factor activity"/>
    <property type="evidence" value="ECO:0007669"/>
    <property type="project" value="UniProtKB-KW"/>
</dbReference>
<evidence type="ECO:0000256" key="4">
    <source>
        <dbReference type="ARBA" id="ARBA00023125"/>
    </source>
</evidence>
<dbReference type="Pfam" id="PF04542">
    <property type="entry name" value="Sigma70_r2"/>
    <property type="match status" value="1"/>
</dbReference>
<dbReference type="SUPFAM" id="SSF88946">
    <property type="entry name" value="Sigma2 domain of RNA polymerase sigma factors"/>
    <property type="match status" value="1"/>
</dbReference>
<evidence type="ECO:0008006" key="10">
    <source>
        <dbReference type="Google" id="ProtNLM"/>
    </source>
</evidence>
<dbReference type="PANTHER" id="PTHR43133:SF8">
    <property type="entry name" value="RNA POLYMERASE SIGMA FACTOR HI_1459-RELATED"/>
    <property type="match status" value="1"/>
</dbReference>
<dbReference type="InterPro" id="IPR013249">
    <property type="entry name" value="RNA_pol_sigma70_r4_t2"/>
</dbReference>
<keyword evidence="5" id="KW-0804">Transcription</keyword>
<feature type="domain" description="RNA polymerase sigma-70 region 2" evidence="6">
    <location>
        <begin position="10"/>
        <end position="76"/>
    </location>
</feature>
<organism evidence="8 9">
    <name type="scientific">Roseburia faecis</name>
    <dbReference type="NCBI Taxonomy" id="301302"/>
    <lineage>
        <taxon>Bacteria</taxon>
        <taxon>Bacillati</taxon>
        <taxon>Bacillota</taxon>
        <taxon>Clostridia</taxon>
        <taxon>Lachnospirales</taxon>
        <taxon>Lachnospiraceae</taxon>
        <taxon>Roseburia</taxon>
    </lineage>
</organism>
<dbReference type="InterPro" id="IPR007627">
    <property type="entry name" value="RNA_pol_sigma70_r2"/>
</dbReference>
<dbReference type="OrthoDB" id="9795666at2"/>
<evidence type="ECO:0000313" key="9">
    <source>
        <dbReference type="Proteomes" id="UP000049979"/>
    </source>
</evidence>
<dbReference type="GO" id="GO:0006352">
    <property type="term" value="P:DNA-templated transcription initiation"/>
    <property type="evidence" value="ECO:0007669"/>
    <property type="project" value="InterPro"/>
</dbReference>
<dbReference type="Proteomes" id="UP000049979">
    <property type="component" value="Unassembled WGS sequence"/>
</dbReference>
<evidence type="ECO:0000259" key="7">
    <source>
        <dbReference type="Pfam" id="PF08281"/>
    </source>
</evidence>
<protein>
    <recommendedName>
        <fullName evidence="10">RNA polymerase sigma factor sigM</fullName>
    </recommendedName>
</protein>
<dbReference type="Gene3D" id="1.10.1740.10">
    <property type="match status" value="1"/>
</dbReference>
<evidence type="ECO:0000259" key="6">
    <source>
        <dbReference type="Pfam" id="PF04542"/>
    </source>
</evidence>
<keyword evidence="4" id="KW-0238">DNA-binding</keyword>
<dbReference type="InterPro" id="IPR036388">
    <property type="entry name" value="WH-like_DNA-bd_sf"/>
</dbReference>
<dbReference type="AlphaFoldDB" id="A0A0M6WGP6"/>
<keyword evidence="3" id="KW-0731">Sigma factor</keyword>
<dbReference type="NCBIfam" id="TIGR02937">
    <property type="entry name" value="sigma70-ECF"/>
    <property type="match status" value="1"/>
</dbReference>
<name>A0A0M6WGP6_9FIRM</name>
<dbReference type="InterPro" id="IPR013324">
    <property type="entry name" value="RNA_pol_sigma_r3/r4-like"/>
</dbReference>
<evidence type="ECO:0000256" key="2">
    <source>
        <dbReference type="ARBA" id="ARBA00023015"/>
    </source>
</evidence>
<dbReference type="GO" id="GO:0003677">
    <property type="term" value="F:DNA binding"/>
    <property type="evidence" value="ECO:0007669"/>
    <property type="project" value="UniProtKB-KW"/>
</dbReference>
<sequence length="171" mass="20368">MQKNTPLETMYMEYANTVKHFLISLCGNFDLAEDLTQETFYQAYKSAHHYNGNCKISVWLCQIAKHLYFDYLKKEKHKTTVGIEHLESFEAVNNQGNLEDTYLIKEETKELLSALRQVKHPYGQVFWLRAYEEMSFKEIGEIFDKSENWARVNYFRAKTKIRKVIEDENNM</sequence>
<reference evidence="9" key="1">
    <citation type="submission" date="2015-05" db="EMBL/GenBank/DDBJ databases">
        <authorList>
            <consortium name="Pathogen Informatics"/>
        </authorList>
    </citation>
    <scope>NUCLEOTIDE SEQUENCE [LARGE SCALE GENOMIC DNA]</scope>
    <source>
        <strain evidence="9">M72</strain>
    </source>
</reference>
<accession>A0A0M6WGP6</accession>
<dbReference type="InterPro" id="IPR039425">
    <property type="entry name" value="RNA_pol_sigma-70-like"/>
</dbReference>
<keyword evidence="9" id="KW-1185">Reference proteome</keyword>
<dbReference type="SUPFAM" id="SSF88659">
    <property type="entry name" value="Sigma3 and sigma4 domains of RNA polymerase sigma factors"/>
    <property type="match status" value="1"/>
</dbReference>
<evidence type="ECO:0000256" key="3">
    <source>
        <dbReference type="ARBA" id="ARBA00023082"/>
    </source>
</evidence>
<dbReference type="RefSeq" id="WP_055067393.1">
    <property type="nucleotide sequence ID" value="NZ_CP173697.1"/>
</dbReference>
<dbReference type="PANTHER" id="PTHR43133">
    <property type="entry name" value="RNA POLYMERASE ECF-TYPE SIGMA FACTO"/>
    <property type="match status" value="1"/>
</dbReference>
<dbReference type="Gene3D" id="1.10.10.10">
    <property type="entry name" value="Winged helix-like DNA-binding domain superfamily/Winged helix DNA-binding domain"/>
    <property type="match status" value="1"/>
</dbReference>